<dbReference type="PANTHER" id="PTHR34819">
    <property type="entry name" value="LARGE CYSTEINE-RICH PERIPLASMIC PROTEIN OMCB"/>
    <property type="match status" value="1"/>
</dbReference>
<feature type="domain" description="DUF7927" evidence="2">
    <location>
        <begin position="450"/>
        <end position="495"/>
    </location>
</feature>
<evidence type="ECO:0000256" key="1">
    <source>
        <dbReference type="SAM" id="MobiDB-lite"/>
    </source>
</evidence>
<gene>
    <name evidence="3" type="ORF">ENP09_02700</name>
</gene>
<dbReference type="InterPro" id="IPR051172">
    <property type="entry name" value="Chlamydia_OmcB"/>
</dbReference>
<dbReference type="InterPro" id="IPR057687">
    <property type="entry name" value="DUF7927"/>
</dbReference>
<dbReference type="Pfam" id="PF25549">
    <property type="entry name" value="DUF7927"/>
    <property type="match status" value="1"/>
</dbReference>
<dbReference type="PANTHER" id="PTHR34819:SF3">
    <property type="entry name" value="CELL SURFACE PROTEIN"/>
    <property type="match status" value="1"/>
</dbReference>
<organism evidence="3">
    <name type="scientific">Thermus islandicus</name>
    <dbReference type="NCBI Taxonomy" id="540988"/>
    <lineage>
        <taxon>Bacteria</taxon>
        <taxon>Thermotogati</taxon>
        <taxon>Deinococcota</taxon>
        <taxon>Deinococci</taxon>
        <taxon>Thermales</taxon>
        <taxon>Thermaceae</taxon>
        <taxon>Thermus</taxon>
    </lineage>
</organism>
<dbReference type="NCBIfam" id="TIGR01451">
    <property type="entry name" value="B_ant_repeat"/>
    <property type="match status" value="3"/>
</dbReference>
<comment type="caution">
    <text evidence="3">The sequence shown here is derived from an EMBL/GenBank/DDBJ whole genome shotgun (WGS) entry which is preliminary data.</text>
</comment>
<dbReference type="InterPro" id="IPR013783">
    <property type="entry name" value="Ig-like_fold"/>
</dbReference>
<evidence type="ECO:0000313" key="3">
    <source>
        <dbReference type="EMBL" id="HEO41797.1"/>
    </source>
</evidence>
<reference evidence="3" key="1">
    <citation type="journal article" date="2020" name="mSystems">
        <title>Genome- and Community-Level Interaction Insights into Carbon Utilization and Element Cycling Functions of Hydrothermarchaeota in Hydrothermal Sediment.</title>
        <authorList>
            <person name="Zhou Z."/>
            <person name="Liu Y."/>
            <person name="Xu W."/>
            <person name="Pan J."/>
            <person name="Luo Z.H."/>
            <person name="Li M."/>
        </authorList>
    </citation>
    <scope>NUCLEOTIDE SEQUENCE [LARGE SCALE GENOMIC DNA]</scope>
    <source>
        <strain evidence="3">SpSt-189</strain>
    </source>
</reference>
<dbReference type="InterPro" id="IPR047589">
    <property type="entry name" value="DUF11_rpt"/>
</dbReference>
<dbReference type="EMBL" id="DSHZ01000140">
    <property type="protein sequence ID" value="HEO41797.1"/>
    <property type="molecule type" value="Genomic_DNA"/>
</dbReference>
<sequence>MGWRGQRSQGSLRGMLALLPLLTSFALALTPAGAVIRNQAAAQVGEARYLSNVVETVVEALCVPLLGPDGTQAAPGQVAQGSPGGYAYLPYLLTNGGNDRFTFSLGHLLGARDFSPEEVLIFPDPNGDGIPDGNPITEATLGMGESLRLVLRVKLPLSASGGLLLTPIARCPGGEEDRENWARVRAASGPALHVEKSMTPTALPGEEVTVSLRVRNLGDAEALNVTLEDLPLPFPFVPGSASAPKGEIAYFDGASWGATEPPAVRGVRLSLARLLPGEEALLTFRLRVPEGTPPGEVENRAVARGDGGPAEGRAVTRVLPLFRHHLGPQGNPRALPGGEGSADDRQAGRALAGQPVCFRHTLVNAGTAQDAYSLRVEGVPAGVSVWLEDLEGTPLANPLVLEAGAQKDFQVCYLAQDARTFTASVVARSQASGAENATWDTLEVAPRGALTLQKEADPPPGTTLRPGQEVTYTLKVQNAFAPLAQVVVEDALSPHVEFLEASHGGAYDPAGHKVVWRLDALPLGETLLTLRVRVRPDAPDDALVENTFLLRAKEVPNPVGSNPVRHPVFGVNLLLRKEVGPKEARIGDLLTYRLILENPSPAPLTARLVDTPPPGTRYEPGTAFLGCGEKAPQEPQVVEGKLVWEGLSLPAKGRVCLEYRLRVLPGAPRELVNTAEALGVSGQGAVTASGKAQAVAQLDLGPFALGGVLLGRVFLDLDDDGVFSPGDIPLPEARVLLANGLQALTDAAGRYAFRDLSGLHQVMLDPASAPFPPRAMPENLGEGYRKRALVQGATVVDFPLRPPKGSVRVERATTLRMGPLVVEKRLLRLGDKWLVELRLRSAEPLPEFTLTDPLPQGGAKVFAYPEFQGEETLTYEVGEAQLTDPEVRWRYP</sequence>
<dbReference type="SUPFAM" id="SSF117074">
    <property type="entry name" value="Hypothetical protein PA1324"/>
    <property type="match status" value="1"/>
</dbReference>
<dbReference type="Gene3D" id="2.60.40.10">
    <property type="entry name" value="Immunoglobulins"/>
    <property type="match status" value="1"/>
</dbReference>
<proteinExistence type="predicted"/>
<dbReference type="AlphaFoldDB" id="A0A831XGD1"/>
<protein>
    <submittedName>
        <fullName evidence="3">DUF11 domain-containing protein</fullName>
    </submittedName>
</protein>
<accession>A0A831XGD1</accession>
<feature type="region of interest" description="Disordered" evidence="1">
    <location>
        <begin position="326"/>
        <end position="348"/>
    </location>
</feature>
<evidence type="ECO:0000259" key="2">
    <source>
        <dbReference type="Pfam" id="PF25549"/>
    </source>
</evidence>
<name>A0A831XGD1_9DEIN</name>